<reference evidence="7" key="1">
    <citation type="journal article" date="2020" name="bioRxiv">
        <title>Whole genome comparisons of ergot fungi reveals the divergence and evolution of species within the genus Claviceps are the result of varying mechanisms driving genome evolution and host range expansion.</title>
        <authorList>
            <person name="Wyka S.A."/>
            <person name="Mondo S.J."/>
            <person name="Liu M."/>
            <person name="Dettman J."/>
            <person name="Nalam V."/>
            <person name="Broders K.D."/>
        </authorList>
    </citation>
    <scope>NUCLEOTIDE SEQUENCE</scope>
    <source>
        <strain evidence="7">CCC 489</strain>
    </source>
</reference>
<dbReference type="Pfam" id="PF00069">
    <property type="entry name" value="Pkinase"/>
    <property type="match status" value="1"/>
</dbReference>
<dbReference type="GO" id="GO:0004674">
    <property type="term" value="F:protein serine/threonine kinase activity"/>
    <property type="evidence" value="ECO:0007669"/>
    <property type="project" value="UniProtKB-KW"/>
</dbReference>
<comment type="similarity">
    <text evidence="5">Belongs to the protein kinase superfamily.</text>
</comment>
<keyword evidence="5" id="KW-0418">Kinase</keyword>
<dbReference type="AlphaFoldDB" id="A0A8K0NMZ3"/>
<evidence type="ECO:0000256" key="5">
    <source>
        <dbReference type="RuleBase" id="RU000304"/>
    </source>
</evidence>
<proteinExistence type="inferred from homology"/>
<dbReference type="PROSITE" id="PS50011">
    <property type="entry name" value="PROTEIN_KINASE_DOM"/>
    <property type="match status" value="1"/>
</dbReference>
<evidence type="ECO:0000259" key="6">
    <source>
        <dbReference type="PROSITE" id="PS50011"/>
    </source>
</evidence>
<dbReference type="InterPro" id="IPR050235">
    <property type="entry name" value="CK1_Ser-Thr_kinase"/>
</dbReference>
<dbReference type="SUPFAM" id="SSF56112">
    <property type="entry name" value="Protein kinase-like (PK-like)"/>
    <property type="match status" value="1"/>
</dbReference>
<keyword evidence="3 4" id="KW-0067">ATP-binding</keyword>
<dbReference type="OrthoDB" id="5800476at2759"/>
<dbReference type="SMART" id="SM00220">
    <property type="entry name" value="S_TKc"/>
    <property type="match status" value="1"/>
</dbReference>
<evidence type="ECO:0000256" key="1">
    <source>
        <dbReference type="ARBA" id="ARBA00012513"/>
    </source>
</evidence>
<comment type="caution">
    <text evidence="7">The sequence shown here is derived from an EMBL/GenBank/DDBJ whole genome shotgun (WGS) entry which is preliminary data.</text>
</comment>
<feature type="domain" description="Protein kinase" evidence="6">
    <location>
        <begin position="10"/>
        <end position="261"/>
    </location>
</feature>
<dbReference type="Gene3D" id="1.10.510.10">
    <property type="entry name" value="Transferase(Phosphotransferase) domain 1"/>
    <property type="match status" value="1"/>
</dbReference>
<gene>
    <name evidence="7" type="ORF">E4U42_001201</name>
</gene>
<keyword evidence="8" id="KW-1185">Reference proteome</keyword>
<dbReference type="InterPro" id="IPR017441">
    <property type="entry name" value="Protein_kinase_ATP_BS"/>
</dbReference>
<dbReference type="InterPro" id="IPR011009">
    <property type="entry name" value="Kinase-like_dom_sf"/>
</dbReference>
<dbReference type="PROSITE" id="PS00107">
    <property type="entry name" value="PROTEIN_KINASE_ATP"/>
    <property type="match status" value="1"/>
</dbReference>
<keyword evidence="5" id="KW-0723">Serine/threonine-protein kinase</keyword>
<dbReference type="GO" id="GO:0005524">
    <property type="term" value="F:ATP binding"/>
    <property type="evidence" value="ECO:0007669"/>
    <property type="project" value="UniProtKB-UniRule"/>
</dbReference>
<dbReference type="EMBL" id="SRPY01000134">
    <property type="protein sequence ID" value="KAG5928141.1"/>
    <property type="molecule type" value="Genomic_DNA"/>
</dbReference>
<keyword evidence="2 4" id="KW-0547">Nucleotide-binding</keyword>
<evidence type="ECO:0000313" key="8">
    <source>
        <dbReference type="Proteomes" id="UP000811619"/>
    </source>
</evidence>
<evidence type="ECO:0000256" key="2">
    <source>
        <dbReference type="ARBA" id="ARBA00022741"/>
    </source>
</evidence>
<protein>
    <recommendedName>
        <fullName evidence="1">non-specific serine/threonine protein kinase</fullName>
        <ecNumber evidence="1">2.7.11.1</ecNumber>
    </recommendedName>
</protein>
<keyword evidence="5" id="KW-0808">Transferase</keyword>
<feature type="binding site" evidence="4">
    <location>
        <position position="39"/>
    </location>
    <ligand>
        <name>ATP</name>
        <dbReference type="ChEBI" id="CHEBI:30616"/>
    </ligand>
</feature>
<evidence type="ECO:0000256" key="3">
    <source>
        <dbReference type="ARBA" id="ARBA00022840"/>
    </source>
</evidence>
<sequence>MKDILINDRYRVDYKIGEGGFGLVYAGTDTTTDEEVAIKLTHESGEVEALEYEASTYASLSGSVGIPRMLWYGNECEFQVLVQELLGPTLEDVFNYCYRRFSLKTVLLIADQCIRRIKCIHDKGYVHCDIKPNNLLLGVGRSGNVIYTIDFGIAMDFEESDGRVIRDDRPLGKATQYATINNHKWLDQSRVDDLESLGYVLLYFAHGSLPWHGLKTNTPVNDLCKGLPEAFAQYMSYLRCLQPADKPNYAYLLKLFKTLFVARGFKYDNVYDWTEKRFYELQNCSKATRQRRNM</sequence>
<evidence type="ECO:0000256" key="4">
    <source>
        <dbReference type="PROSITE-ProRule" id="PRU10141"/>
    </source>
</evidence>
<dbReference type="Proteomes" id="UP000811619">
    <property type="component" value="Unassembled WGS sequence"/>
</dbReference>
<evidence type="ECO:0000313" key="7">
    <source>
        <dbReference type="EMBL" id="KAG5928141.1"/>
    </source>
</evidence>
<dbReference type="PROSITE" id="PS00108">
    <property type="entry name" value="PROTEIN_KINASE_ST"/>
    <property type="match status" value="1"/>
</dbReference>
<dbReference type="CDD" id="cd14016">
    <property type="entry name" value="STKc_CK1"/>
    <property type="match status" value="1"/>
</dbReference>
<organism evidence="7 8">
    <name type="scientific">Claviceps africana</name>
    <dbReference type="NCBI Taxonomy" id="83212"/>
    <lineage>
        <taxon>Eukaryota</taxon>
        <taxon>Fungi</taxon>
        <taxon>Dikarya</taxon>
        <taxon>Ascomycota</taxon>
        <taxon>Pezizomycotina</taxon>
        <taxon>Sordariomycetes</taxon>
        <taxon>Hypocreomycetidae</taxon>
        <taxon>Hypocreales</taxon>
        <taxon>Clavicipitaceae</taxon>
        <taxon>Claviceps</taxon>
    </lineage>
</organism>
<dbReference type="InterPro" id="IPR008271">
    <property type="entry name" value="Ser/Thr_kinase_AS"/>
</dbReference>
<name>A0A8K0NMZ3_9HYPO</name>
<dbReference type="EC" id="2.7.11.1" evidence="1"/>
<dbReference type="InterPro" id="IPR000719">
    <property type="entry name" value="Prot_kinase_dom"/>
</dbReference>
<accession>A0A8K0NMZ3</accession>
<dbReference type="PANTHER" id="PTHR11909">
    <property type="entry name" value="CASEIN KINASE-RELATED"/>
    <property type="match status" value="1"/>
</dbReference>